<dbReference type="RefSeq" id="XP_002672579.1">
    <property type="nucleotide sequence ID" value="XM_002672533.1"/>
</dbReference>
<dbReference type="OrthoDB" id="10357523at2759"/>
<gene>
    <name evidence="2" type="ORF">NAEGRDRAFT_81159</name>
</gene>
<dbReference type="GeneID" id="8854318"/>
<dbReference type="EMBL" id="GG738896">
    <property type="protein sequence ID" value="EFC39835.1"/>
    <property type="molecule type" value="Genomic_DNA"/>
</dbReference>
<organism evidence="3">
    <name type="scientific">Naegleria gruberi</name>
    <name type="common">Amoeba</name>
    <dbReference type="NCBI Taxonomy" id="5762"/>
    <lineage>
        <taxon>Eukaryota</taxon>
        <taxon>Discoba</taxon>
        <taxon>Heterolobosea</taxon>
        <taxon>Tetramitia</taxon>
        <taxon>Eutetramitia</taxon>
        <taxon>Vahlkampfiidae</taxon>
        <taxon>Naegleria</taxon>
    </lineage>
</organism>
<dbReference type="OMA" id="PILQMYY"/>
<feature type="region of interest" description="Disordered" evidence="1">
    <location>
        <begin position="240"/>
        <end position="304"/>
    </location>
</feature>
<accession>D2VTC1</accession>
<dbReference type="AlphaFoldDB" id="D2VTC1"/>
<dbReference type="Proteomes" id="UP000006671">
    <property type="component" value="Unassembled WGS sequence"/>
</dbReference>
<proteinExistence type="predicted"/>
<feature type="compositionally biased region" description="Acidic residues" evidence="1">
    <location>
        <begin position="250"/>
        <end position="269"/>
    </location>
</feature>
<reference evidence="2 3" key="1">
    <citation type="journal article" date="2010" name="Cell">
        <title>The genome of Naegleria gruberi illuminates early eukaryotic versatility.</title>
        <authorList>
            <person name="Fritz-Laylin L.K."/>
            <person name="Prochnik S.E."/>
            <person name="Ginger M.L."/>
            <person name="Dacks J.B."/>
            <person name="Carpenter M.L."/>
            <person name="Field M.C."/>
            <person name="Kuo A."/>
            <person name="Paredez A."/>
            <person name="Chapman J."/>
            <person name="Pham J."/>
            <person name="Shu S."/>
            <person name="Neupane R."/>
            <person name="Cipriano M."/>
            <person name="Mancuso J."/>
            <person name="Tu H."/>
            <person name="Salamov A."/>
            <person name="Lindquist E."/>
            <person name="Shapiro H."/>
            <person name="Lucas S."/>
            <person name="Grigoriev I.V."/>
            <person name="Cande W.Z."/>
            <person name="Fulton C."/>
            <person name="Rokhsar D.S."/>
            <person name="Dawson S.C."/>
        </authorList>
    </citation>
    <scope>NUCLEOTIDE SEQUENCE [LARGE SCALE GENOMIC DNA]</scope>
    <source>
        <strain evidence="2 3">NEG-M</strain>
    </source>
</reference>
<dbReference type="VEuPathDB" id="AmoebaDB:NAEGRDRAFT_81159"/>
<feature type="region of interest" description="Disordered" evidence="1">
    <location>
        <begin position="1"/>
        <end position="66"/>
    </location>
</feature>
<protein>
    <submittedName>
        <fullName evidence="2">Uncharacterized protein</fullName>
    </submittedName>
</protein>
<feature type="compositionally biased region" description="Polar residues" evidence="1">
    <location>
        <begin position="274"/>
        <end position="283"/>
    </location>
</feature>
<sequence length="304" mass="34038">MRKFLPNLKVDSPFKKKATQVPARSTDSLDDDDDRSERSNRSNRSTVSTPKKLVDSSPLVGSEKSSSLPFTSVSEVKRSIQQEKDLLIVLGYGVEYITPTKTSLEALLEFGKDPGLEYKDRVKIILIDEEVNRKFCNENNLVVGTPILQMYYNSKNIKFRFEDSVGKSMGETSSQKGSKKTIDEDNESRPRNVYIGQLHYSIIHTLVVLTFEAISDAEEEEAEEIIVEVDMAILRGEKELDAEADDKFDSSVSDETDSGEETEEEDSDSESVKLANSASNAKSLDQDDEDGDFDDEMSRATNVK</sequence>
<dbReference type="InParanoid" id="D2VTC1"/>
<feature type="compositionally biased region" description="Basic and acidic residues" evidence="1">
    <location>
        <begin position="240"/>
        <end position="249"/>
    </location>
</feature>
<evidence type="ECO:0000256" key="1">
    <source>
        <dbReference type="SAM" id="MobiDB-lite"/>
    </source>
</evidence>
<dbReference type="KEGG" id="ngr:NAEGRDRAFT_81159"/>
<name>D2VTC1_NAEGR</name>
<keyword evidence="3" id="KW-1185">Reference proteome</keyword>
<evidence type="ECO:0000313" key="2">
    <source>
        <dbReference type="EMBL" id="EFC39835.1"/>
    </source>
</evidence>
<feature type="compositionally biased region" description="Acidic residues" evidence="1">
    <location>
        <begin position="286"/>
        <end position="295"/>
    </location>
</feature>
<evidence type="ECO:0000313" key="3">
    <source>
        <dbReference type="Proteomes" id="UP000006671"/>
    </source>
</evidence>
<feature type="region of interest" description="Disordered" evidence="1">
    <location>
        <begin position="167"/>
        <end position="188"/>
    </location>
</feature>